<accession>A0A7D7PZL1</accession>
<reference evidence="3" key="1">
    <citation type="submission" date="2017-08" db="EMBL/GenBank/DDBJ databases">
        <title>Draft Genome Sequence of Kocuria varians 80.</title>
        <authorList>
            <person name="Minaev M."/>
            <person name="Kurbakov K.A."/>
            <person name="Solodovnikova G.I."/>
            <person name="Kuznetsova O.A."/>
            <person name="Lisitsyn A.B."/>
        </authorList>
    </citation>
    <scope>NUCLEOTIDE SEQUENCE [LARGE SCALE GENOMIC DNA]</scope>
    <source>
        <strain evidence="3">80</strain>
    </source>
</reference>
<reference evidence="2 3" key="2">
    <citation type="submission" date="2020-07" db="EMBL/GenBank/DDBJ databases">
        <title>Genome of starter culture bacteria Kocuria salsicia reveals its technological properties and safety for usage in meat industry.</title>
        <authorList>
            <person name="Michael M."/>
            <person name="Konstantin K."/>
            <person name="Evgenii K."/>
            <person name="Galina S."/>
            <person name="Oksana K."/>
            <person name="Andrei L."/>
        </authorList>
    </citation>
    <scope>NUCLEOTIDE SEQUENCE [LARGE SCALE GENOMIC DNA]</scope>
    <source>
        <strain evidence="2 3">80</strain>
    </source>
</reference>
<evidence type="ECO:0000313" key="3">
    <source>
        <dbReference type="Proteomes" id="UP000216825"/>
    </source>
</evidence>
<proteinExistence type="predicted"/>
<organism evidence="2 3">
    <name type="scientific">Kocuria varians</name>
    <name type="common">Micrococcus varians</name>
    <dbReference type="NCBI Taxonomy" id="1272"/>
    <lineage>
        <taxon>Bacteria</taxon>
        <taxon>Bacillati</taxon>
        <taxon>Actinomycetota</taxon>
        <taxon>Actinomycetes</taxon>
        <taxon>Micrococcales</taxon>
        <taxon>Micrococcaceae</taxon>
        <taxon>Kocuria</taxon>
    </lineage>
</organism>
<name>A0A7D7PZL1_KOCVA</name>
<feature type="domain" description="Glycosyl transferase family 25" evidence="1">
    <location>
        <begin position="13"/>
        <end position="186"/>
    </location>
</feature>
<dbReference type="InterPro" id="IPR002654">
    <property type="entry name" value="Glyco_trans_25"/>
</dbReference>
<dbReference type="KEGG" id="kvr:CIB50_0000409"/>
<protein>
    <recommendedName>
        <fullName evidence="1">Glycosyl transferase family 25 domain-containing protein</fullName>
    </recommendedName>
</protein>
<keyword evidence="3" id="KW-1185">Reference proteome</keyword>
<dbReference type="Proteomes" id="UP000216825">
    <property type="component" value="Chromosome"/>
</dbReference>
<evidence type="ECO:0000259" key="1">
    <source>
        <dbReference type="Pfam" id="PF01755"/>
    </source>
</evidence>
<evidence type="ECO:0000313" key="2">
    <source>
        <dbReference type="EMBL" id="QMS55719.1"/>
    </source>
</evidence>
<sequence>MVELHLPVSRAVVISLPGSNRRPGFLAQPLSGAFDVSDAFHGATQDWGPLFSAERFAERYGRPPLPGQIGCAVSHAQVIRQFAVESGEETDLLLVAEDDARFTVDFPLVLRALASAPLPYDVVVLADGWGIHPRLHVRRMFMGMSQLSLLSRVIRGGERSYRVGRLAGQGDCTGLYLFARRGARLFDAFVRSLPDGKLDFVSDAWSLFRDEAGLDVAFLRPSLVTFAGVSSVRPPDVLAREAEEDAVAPPRTFRTRVSERVAVRSRLRASKLAVRATVEDLRFRRGR</sequence>
<dbReference type="RefSeq" id="WP_144066394.1">
    <property type="nucleotide sequence ID" value="NZ_CP059343.1"/>
</dbReference>
<dbReference type="EMBL" id="CP059343">
    <property type="protein sequence ID" value="QMS55719.1"/>
    <property type="molecule type" value="Genomic_DNA"/>
</dbReference>
<dbReference type="Pfam" id="PF01755">
    <property type="entry name" value="Glyco_transf_25"/>
    <property type="match status" value="1"/>
</dbReference>
<dbReference type="AlphaFoldDB" id="A0A7D7PZL1"/>
<gene>
    <name evidence="2" type="ORF">CIB50_0000409</name>
</gene>